<evidence type="ECO:0000313" key="2">
    <source>
        <dbReference type="EMBL" id="KAJ7672008.1"/>
    </source>
</evidence>
<comment type="caution">
    <text evidence="2">The sequence shown here is derived from an EMBL/GenBank/DDBJ whole genome shotgun (WGS) entry which is preliminary data.</text>
</comment>
<keyword evidence="3" id="KW-1185">Reference proteome</keyword>
<reference evidence="2" key="1">
    <citation type="submission" date="2023-03" db="EMBL/GenBank/DDBJ databases">
        <title>Massive genome expansion in bonnet fungi (Mycena s.s.) driven by repeated elements and novel gene families across ecological guilds.</title>
        <authorList>
            <consortium name="Lawrence Berkeley National Laboratory"/>
            <person name="Harder C.B."/>
            <person name="Miyauchi S."/>
            <person name="Viragh M."/>
            <person name="Kuo A."/>
            <person name="Thoen E."/>
            <person name="Andreopoulos B."/>
            <person name="Lu D."/>
            <person name="Skrede I."/>
            <person name="Drula E."/>
            <person name="Henrissat B."/>
            <person name="Morin E."/>
            <person name="Kohler A."/>
            <person name="Barry K."/>
            <person name="LaButti K."/>
            <person name="Morin E."/>
            <person name="Salamov A."/>
            <person name="Lipzen A."/>
            <person name="Mereny Z."/>
            <person name="Hegedus B."/>
            <person name="Baldrian P."/>
            <person name="Stursova M."/>
            <person name="Weitz H."/>
            <person name="Taylor A."/>
            <person name="Grigoriev I.V."/>
            <person name="Nagy L.G."/>
            <person name="Martin F."/>
            <person name="Kauserud H."/>
        </authorList>
    </citation>
    <scope>NUCLEOTIDE SEQUENCE</scope>
    <source>
        <strain evidence="2">CBHHK067</strain>
    </source>
</reference>
<accession>A0AAD7GAB2</accession>
<feature type="compositionally biased region" description="Basic residues" evidence="1">
    <location>
        <begin position="41"/>
        <end position="59"/>
    </location>
</feature>
<dbReference type="Proteomes" id="UP001221757">
    <property type="component" value="Unassembled WGS sequence"/>
</dbReference>
<evidence type="ECO:0000313" key="3">
    <source>
        <dbReference type="Proteomes" id="UP001221757"/>
    </source>
</evidence>
<dbReference type="EMBL" id="JARKIE010000169">
    <property type="protein sequence ID" value="KAJ7672008.1"/>
    <property type="molecule type" value="Genomic_DNA"/>
</dbReference>
<proteinExistence type="predicted"/>
<name>A0AAD7GAB2_MYCRO</name>
<sequence length="378" mass="41502">MWEDEGPICLAPVDSDDELLTERDLRLLGPLAVASPEKQPRQRKRARTGGSKQRTRRRPSIPVQAASISTPPFSLTAGQESEVSSDGGTLDLWDNPDPDPSFNDSAVQALDTSDNDYQDFAEGVTIGTIGFYRVSKTFVVCEGWTGGTSNGKWYHLQWLEGHANIFICTCPRQGQCYHERYMRDKGFEAFSNVDEEYVQDSACKVALFSRELSSANDTISIFSVATPHRLEVLKARAIMTNVGDGTGHGTWKCNEDPGSGCPHVSVASKFLRRINGETEPADDDDDTPLASLEGSHVATTVVPPKAISYLPILPPVWATLPEDPDLYPRPSPMNPPAVFALGLEARCTCGAARRMADPTTRRTLSRVQSRRSGTYNYC</sequence>
<dbReference type="AlphaFoldDB" id="A0AAD7GAB2"/>
<feature type="region of interest" description="Disordered" evidence="1">
    <location>
        <begin position="28"/>
        <end position="98"/>
    </location>
</feature>
<organism evidence="2 3">
    <name type="scientific">Mycena rosella</name>
    <name type="common">Pink bonnet</name>
    <name type="synonym">Agaricus rosellus</name>
    <dbReference type="NCBI Taxonomy" id="1033263"/>
    <lineage>
        <taxon>Eukaryota</taxon>
        <taxon>Fungi</taxon>
        <taxon>Dikarya</taxon>
        <taxon>Basidiomycota</taxon>
        <taxon>Agaricomycotina</taxon>
        <taxon>Agaricomycetes</taxon>
        <taxon>Agaricomycetidae</taxon>
        <taxon>Agaricales</taxon>
        <taxon>Marasmiineae</taxon>
        <taxon>Mycenaceae</taxon>
        <taxon>Mycena</taxon>
    </lineage>
</organism>
<gene>
    <name evidence="2" type="ORF">B0H17DRAFT_1208802</name>
</gene>
<protein>
    <submittedName>
        <fullName evidence="2">Uncharacterized protein</fullName>
    </submittedName>
</protein>
<feature type="compositionally biased region" description="Polar residues" evidence="1">
    <location>
        <begin position="66"/>
        <end position="87"/>
    </location>
</feature>
<evidence type="ECO:0000256" key="1">
    <source>
        <dbReference type="SAM" id="MobiDB-lite"/>
    </source>
</evidence>